<feature type="compositionally biased region" description="Basic and acidic residues" evidence="1">
    <location>
        <begin position="92"/>
        <end position="103"/>
    </location>
</feature>
<keyword evidence="3" id="KW-1185">Reference proteome</keyword>
<dbReference type="Gramene" id="CDF37827">
    <property type="protein sequence ID" value="CDF37827"/>
    <property type="gene ID" value="CHC_T00006009001"/>
</dbReference>
<evidence type="ECO:0000313" key="3">
    <source>
        <dbReference type="Proteomes" id="UP000012073"/>
    </source>
</evidence>
<dbReference type="PhylomeDB" id="R7QH27"/>
<dbReference type="RefSeq" id="XP_005717698.1">
    <property type="nucleotide sequence ID" value="XM_005717641.1"/>
</dbReference>
<name>R7QH27_CHOCR</name>
<dbReference type="AlphaFoldDB" id="R7QH27"/>
<dbReference type="KEGG" id="ccp:CHC_T00006009001"/>
<accession>R7QH27</accession>
<evidence type="ECO:0000256" key="1">
    <source>
        <dbReference type="SAM" id="MobiDB-lite"/>
    </source>
</evidence>
<organism evidence="2 3">
    <name type="scientific">Chondrus crispus</name>
    <name type="common">Carrageen Irish moss</name>
    <name type="synonym">Polymorpha crispa</name>
    <dbReference type="NCBI Taxonomy" id="2769"/>
    <lineage>
        <taxon>Eukaryota</taxon>
        <taxon>Rhodophyta</taxon>
        <taxon>Florideophyceae</taxon>
        <taxon>Rhodymeniophycidae</taxon>
        <taxon>Gigartinales</taxon>
        <taxon>Gigartinaceae</taxon>
        <taxon>Chondrus</taxon>
    </lineage>
</organism>
<dbReference type="Proteomes" id="UP000012073">
    <property type="component" value="Unassembled WGS sequence"/>
</dbReference>
<sequence length="109" mass="12031">MTHALPQGQGRGSYRGEAQSHFCHALCWRREGGRKAARVREREKFCFQKREVYCKSGGQSGVLLFRSVPLVAGCRGAPLSLIEGPPASSTSQDRRPSKGDCPRVHLAYT</sequence>
<dbReference type="EMBL" id="HG001874">
    <property type="protein sequence ID" value="CDF37827.1"/>
    <property type="molecule type" value="Genomic_DNA"/>
</dbReference>
<evidence type="ECO:0000313" key="2">
    <source>
        <dbReference type="EMBL" id="CDF37827.1"/>
    </source>
</evidence>
<feature type="region of interest" description="Disordered" evidence="1">
    <location>
        <begin position="80"/>
        <end position="109"/>
    </location>
</feature>
<reference evidence="3" key="1">
    <citation type="journal article" date="2013" name="Proc. Natl. Acad. Sci. U.S.A.">
        <title>Genome structure and metabolic features in the red seaweed Chondrus crispus shed light on evolution of the Archaeplastida.</title>
        <authorList>
            <person name="Collen J."/>
            <person name="Porcel B."/>
            <person name="Carre W."/>
            <person name="Ball S.G."/>
            <person name="Chaparro C."/>
            <person name="Tonon T."/>
            <person name="Barbeyron T."/>
            <person name="Michel G."/>
            <person name="Noel B."/>
            <person name="Valentin K."/>
            <person name="Elias M."/>
            <person name="Artiguenave F."/>
            <person name="Arun A."/>
            <person name="Aury J.M."/>
            <person name="Barbosa-Neto J.F."/>
            <person name="Bothwell J.H."/>
            <person name="Bouget F.Y."/>
            <person name="Brillet L."/>
            <person name="Cabello-Hurtado F."/>
            <person name="Capella-Gutierrez S."/>
            <person name="Charrier B."/>
            <person name="Cladiere L."/>
            <person name="Cock J.M."/>
            <person name="Coelho S.M."/>
            <person name="Colleoni C."/>
            <person name="Czjzek M."/>
            <person name="Da Silva C."/>
            <person name="Delage L."/>
            <person name="Denoeud F."/>
            <person name="Deschamps P."/>
            <person name="Dittami S.M."/>
            <person name="Gabaldon T."/>
            <person name="Gachon C.M."/>
            <person name="Groisillier A."/>
            <person name="Herve C."/>
            <person name="Jabbari K."/>
            <person name="Katinka M."/>
            <person name="Kloareg B."/>
            <person name="Kowalczyk N."/>
            <person name="Labadie K."/>
            <person name="Leblanc C."/>
            <person name="Lopez P.J."/>
            <person name="McLachlan D.H."/>
            <person name="Meslet-Cladiere L."/>
            <person name="Moustafa A."/>
            <person name="Nehr Z."/>
            <person name="Nyvall Collen P."/>
            <person name="Panaud O."/>
            <person name="Partensky F."/>
            <person name="Poulain J."/>
            <person name="Rensing S.A."/>
            <person name="Rousvoal S."/>
            <person name="Samson G."/>
            <person name="Symeonidi A."/>
            <person name="Weissenbach J."/>
            <person name="Zambounis A."/>
            <person name="Wincker P."/>
            <person name="Boyen C."/>
        </authorList>
    </citation>
    <scope>NUCLEOTIDE SEQUENCE [LARGE SCALE GENOMIC DNA]</scope>
    <source>
        <strain evidence="3">cv. Stackhouse</strain>
    </source>
</reference>
<proteinExistence type="predicted"/>
<gene>
    <name evidence="2" type="ORF">CHC_T00006009001</name>
</gene>
<dbReference type="GeneID" id="17325417"/>
<protein>
    <submittedName>
        <fullName evidence="2">Uncharacterized protein</fullName>
    </submittedName>
</protein>